<dbReference type="PANTHER" id="PTHR46112:SF2">
    <property type="entry name" value="XAA-PRO AMINOPEPTIDASE P-RELATED"/>
    <property type="match status" value="1"/>
</dbReference>
<dbReference type="SUPFAM" id="SSF55920">
    <property type="entry name" value="Creatinase/aminopeptidase"/>
    <property type="match status" value="1"/>
</dbReference>
<dbReference type="AlphaFoldDB" id="A0A5B0DY06"/>
<comment type="caution">
    <text evidence="3">The sequence shown here is derived from an EMBL/GenBank/DDBJ whole genome shotgun (WGS) entry which is preliminary data.</text>
</comment>
<gene>
    <name evidence="3" type="ORF">FPY71_09815</name>
</gene>
<dbReference type="Pfam" id="PF00557">
    <property type="entry name" value="Peptidase_M24"/>
    <property type="match status" value="1"/>
</dbReference>
<accession>A0A5B0DY06</accession>
<proteinExistence type="predicted"/>
<dbReference type="CDD" id="cd01066">
    <property type="entry name" value="APP_MetAP"/>
    <property type="match status" value="1"/>
</dbReference>
<keyword evidence="4" id="KW-1185">Reference proteome</keyword>
<evidence type="ECO:0000259" key="2">
    <source>
        <dbReference type="Pfam" id="PF01321"/>
    </source>
</evidence>
<name>A0A5B0DY06_9HYPH</name>
<dbReference type="SUPFAM" id="SSF53092">
    <property type="entry name" value="Creatinase/prolidase N-terminal domain"/>
    <property type="match status" value="1"/>
</dbReference>
<dbReference type="GO" id="GO:0004177">
    <property type="term" value="F:aminopeptidase activity"/>
    <property type="evidence" value="ECO:0007669"/>
    <property type="project" value="UniProtKB-KW"/>
</dbReference>
<protein>
    <submittedName>
        <fullName evidence="3">Aminopeptidase P family protein</fullName>
    </submittedName>
</protein>
<dbReference type="EMBL" id="VTWH01000002">
    <property type="protein sequence ID" value="KAA0970765.1"/>
    <property type="molecule type" value="Genomic_DNA"/>
</dbReference>
<dbReference type="InterPro" id="IPR029149">
    <property type="entry name" value="Creatin/AminoP/Spt16_N"/>
</dbReference>
<dbReference type="InterPro" id="IPR050659">
    <property type="entry name" value="Peptidase_M24B"/>
</dbReference>
<dbReference type="Gene3D" id="3.90.230.10">
    <property type="entry name" value="Creatinase/methionine aminopeptidase superfamily"/>
    <property type="match status" value="1"/>
</dbReference>
<keyword evidence="3" id="KW-0378">Hydrolase</keyword>
<feature type="domain" description="Creatinase N-terminal" evidence="2">
    <location>
        <begin position="63"/>
        <end position="210"/>
    </location>
</feature>
<keyword evidence="3" id="KW-0645">Protease</keyword>
<feature type="domain" description="Peptidase M24" evidence="1">
    <location>
        <begin position="218"/>
        <end position="419"/>
    </location>
</feature>
<dbReference type="Pfam" id="PF01321">
    <property type="entry name" value="Creatinase_N"/>
    <property type="match status" value="1"/>
</dbReference>
<dbReference type="OrthoDB" id="9806388at2"/>
<dbReference type="Gene3D" id="3.40.350.10">
    <property type="entry name" value="Creatinase/prolidase N-terminal domain"/>
    <property type="match status" value="1"/>
</dbReference>
<evidence type="ECO:0000313" key="4">
    <source>
        <dbReference type="Proteomes" id="UP000324738"/>
    </source>
</evidence>
<dbReference type="InterPro" id="IPR036005">
    <property type="entry name" value="Creatinase/aminopeptidase-like"/>
</dbReference>
<dbReference type="InterPro" id="IPR000587">
    <property type="entry name" value="Creatinase_N"/>
</dbReference>
<keyword evidence="3" id="KW-0031">Aminopeptidase</keyword>
<dbReference type="InterPro" id="IPR000994">
    <property type="entry name" value="Pept_M24"/>
</dbReference>
<reference evidence="3 4" key="1">
    <citation type="submission" date="2019-08" db="EMBL/GenBank/DDBJ databases">
        <title>Aureimonas fodiniaquatilis sp. nov., isolated from a coal mine wastewater.</title>
        <authorList>
            <person name="Kim W."/>
        </authorList>
    </citation>
    <scope>NUCLEOTIDE SEQUENCE [LARGE SCALE GENOMIC DNA]</scope>
    <source>
        <strain evidence="3 4">CAU 1482</strain>
    </source>
</reference>
<evidence type="ECO:0000259" key="1">
    <source>
        <dbReference type="Pfam" id="PF00557"/>
    </source>
</evidence>
<organism evidence="3 4">
    <name type="scientific">Aureimonas fodinaquatilis</name>
    <dbReference type="NCBI Taxonomy" id="2565783"/>
    <lineage>
        <taxon>Bacteria</taxon>
        <taxon>Pseudomonadati</taxon>
        <taxon>Pseudomonadota</taxon>
        <taxon>Alphaproteobacteria</taxon>
        <taxon>Hyphomicrobiales</taxon>
        <taxon>Aurantimonadaceae</taxon>
        <taxon>Aureimonas</taxon>
    </lineage>
</organism>
<dbReference type="PANTHER" id="PTHR46112">
    <property type="entry name" value="AMINOPEPTIDASE"/>
    <property type="match status" value="1"/>
</dbReference>
<evidence type="ECO:0000313" key="3">
    <source>
        <dbReference type="EMBL" id="KAA0970765.1"/>
    </source>
</evidence>
<dbReference type="Proteomes" id="UP000324738">
    <property type="component" value="Unassembled WGS sequence"/>
</dbReference>
<sequence length="437" mass="49356">MRARNCGHSPVHHLWAFPKVMLSWPALPPTTLRFSLHKATSTLIRKERNPTMRPETRILNEARLHARMDADGIDMLILRGNENSKYLSGFFHNGGHLAYRPFCVFYFRDPAIKPAFVVPAVDLHLAMDSTWIEDVRAYAMAEFFTDIDTHFYADFAEAARAILQERGVNKMTIGTEGDSLPAGFKLQLESLLAGNRIVDVSQMMEIVRMVKTPEEIRRIKFATDVTITAHAAFRDAIRIGSKDSDLLRAASGSMMENGAHGVKFINVGCGPETSYAAHAPFPVEKIIEHGDFVKVDMGAFYYGYGADFVRSYFVGDTTQRHKDIWKWLNEVQMELGMSLRAGMTGGEAFDRGYAMIDKYLPKFPREFVGHGIGIGAHEPPRMNAVNRTVLEPGTVYCIEYSYYHDGCRHHTEETFLLTENGVECWTESCPRDLIVKV</sequence>